<dbReference type="Proteomes" id="UP000699462">
    <property type="component" value="Unassembled WGS sequence"/>
</dbReference>
<comment type="subcellular location">
    <subcellularLocation>
        <location evidence="1 11">Membrane</location>
        <topology evidence="1 11">Single-pass type I membrane protein</topology>
    </subcellularLocation>
</comment>
<dbReference type="PANTHER" id="PTHR23220">
    <property type="entry name" value="INTEGRIN ALPHA"/>
    <property type="match status" value="1"/>
</dbReference>
<evidence type="ECO:0000256" key="1">
    <source>
        <dbReference type="ARBA" id="ARBA00004479"/>
    </source>
</evidence>
<dbReference type="SUPFAM" id="SSF69179">
    <property type="entry name" value="Integrin domains"/>
    <property type="match status" value="1"/>
</dbReference>
<dbReference type="GO" id="GO:0005178">
    <property type="term" value="F:integrin binding"/>
    <property type="evidence" value="ECO:0007669"/>
    <property type="project" value="TreeGrafter"/>
</dbReference>
<keyword evidence="8 11" id="KW-0675">Receptor</keyword>
<evidence type="ECO:0000256" key="4">
    <source>
        <dbReference type="ARBA" id="ARBA00022737"/>
    </source>
</evidence>
<dbReference type="GO" id="GO:0007160">
    <property type="term" value="P:cell-matrix adhesion"/>
    <property type="evidence" value="ECO:0007669"/>
    <property type="project" value="TreeGrafter"/>
</dbReference>
<feature type="compositionally biased region" description="Polar residues" evidence="12">
    <location>
        <begin position="1093"/>
        <end position="1104"/>
    </location>
</feature>
<dbReference type="PANTHER" id="PTHR23220:SF133">
    <property type="entry name" value="INTEGRIN ALPHA-PS2"/>
    <property type="match status" value="1"/>
</dbReference>
<dbReference type="Pfam" id="PF01839">
    <property type="entry name" value="FG-GAP"/>
    <property type="match status" value="1"/>
</dbReference>
<feature type="region of interest" description="Disordered" evidence="12">
    <location>
        <begin position="1093"/>
        <end position="1112"/>
    </location>
</feature>
<accession>A0A8T0D9R1</accession>
<dbReference type="InterPro" id="IPR032695">
    <property type="entry name" value="Integrin_dom_sf"/>
</dbReference>
<feature type="compositionally biased region" description="Polar residues" evidence="12">
    <location>
        <begin position="1339"/>
        <end position="1350"/>
    </location>
</feature>
<evidence type="ECO:0000256" key="10">
    <source>
        <dbReference type="PROSITE-ProRule" id="PRU00803"/>
    </source>
</evidence>
<dbReference type="Gene3D" id="2.60.40.1530">
    <property type="entry name" value="ntegrin, alpha v. Chain A, domain 4"/>
    <property type="match status" value="1"/>
</dbReference>
<dbReference type="InterPro" id="IPR013517">
    <property type="entry name" value="FG-GAP"/>
</dbReference>
<keyword evidence="9" id="KW-0325">Glycoprotein</keyword>
<reference evidence="14 15" key="1">
    <citation type="submission" date="2019-07" db="EMBL/GenBank/DDBJ databases">
        <title>Annotation for the trematode Paragonimus westermani.</title>
        <authorList>
            <person name="Choi Y.-J."/>
        </authorList>
    </citation>
    <scope>NUCLEOTIDE SEQUENCE [LARGE SCALE GENOMIC DNA]</scope>
    <source>
        <strain evidence="14">180907_Pwestermani</strain>
    </source>
</reference>
<dbReference type="SUPFAM" id="SSF69318">
    <property type="entry name" value="Integrin alpha N-terminal domain"/>
    <property type="match status" value="1"/>
</dbReference>
<dbReference type="InterPro" id="IPR028994">
    <property type="entry name" value="Integrin_alpha_N"/>
</dbReference>
<sequence length="1350" mass="150445">MTQIFLLLLTLFSHCFVISQSQYLEYNSYAESNRKHDGERAHLWIPPTPLYLRPDYRSLQLCDNTIFDSLVHSLASLVRATHQVEQFEWTTISLTSLRTLNRTYLLIGGSAHRIIQPTNRISVSPRDGGSMYLCEFELQSSDHNLLGFGPSKSACIEISENNNTNEFLGSSSSFLKIDPDTSVLAYCDPLWRATSQVPVGRCFLDVLRNGRLERKRELSEFCQSGLTVATPCMAGYSLAFSMGSEADRNKNTGDSLRNIRIWVGQPLSVPHGRVQIVNDPYGTARYTTINRPGNLEYVTVGSQFGRTVVDGFATAPEVSSLTGKPNERLSQLVGIRTSSGDTKFAKNFGSVDWLGSGDSDDIFAGYGSSMLRVTLGRSSDLGIVVGAPFSSSGQSSRNISYNISQKVGGTNKGRIYLYCLSERSHRTHSELPKLQAYNDSIFGPSESSFFGFSLSRLGDMDGDGIDDVAVGAPDLENRFGHGTVYILRILPSCKFDPKPIQVLQGADGATDFGAHLPTSAEDLDFNNWPDLIIPSTIRTNSGSYPVFSVFATRPKLEAECRFTFPPWLSIRQILEGDLIPVYLTVYLKTYGKSFGSYDPVHQILVSEVAGKLVHQVIIDWNASSVNTQRFRLFGHIKSNADMLQNLFSVEFKIAAEQDVQDMPDIDSLDNGLFIGYRFTQPCLDSSPVTDDLGNCPNGGGLKRPLIDWSRCVTRVPLIRFTCYPSHSCESDVALVVTDQTSKRARSRDHSVQSTSLISHENNSDTITEQVDLVFGDSESSRPELLVKVYNFGPTFAGGVWLEMQFYGNLRFSRLSSYESEDDFKRMKETKLKVSVTANETWANCYLGNLPAPDLSDENSIPPSFYVIVSTYYPNYALVEETNYTLGAGINIRIHSGTPDPKEFGNSVNFNYRVVSEPKIRISFGPKLISSRMDNRTKPSPWLVGFQRRVDVHEIGPKVEHTLQVEYLGPTSKLTNVTFRMTVPNELHPLDHESGGDAFLVYLFREIRGSLQGSGGLEWIDLWPKITPTEEAVSDGEIRYGSCAITDAELVVNPKQMVGMDIANTYSRTRRHATVIQNKLEYQSENAVHLNVSPASNSDTQMRPASSSGTSSSTLFRRIPKEILQCDRVGYRLQKPICAQIVCHLDKLPKNRPVLITMTGWLWARTLFDKHISDIDLVTTLAVDQGSLPPGVVPAVEPAGYFHLAQTFFFPQIRPKLLHQIPTWPIIVGTVLGIIFLALIVILLYVLGFFKRRKPTLRKARYSKGGADELERNVDDTPAREKRFAGFGGPSNTDKYERGVRKKNLRQRGRRRGELTILHPADLAAGKQSAQDEEKLLEESPSNLNSAYPNQ</sequence>
<proteinExistence type="inferred from homology"/>
<evidence type="ECO:0000256" key="5">
    <source>
        <dbReference type="ARBA" id="ARBA00022889"/>
    </source>
</evidence>
<dbReference type="GO" id="GO:0008305">
    <property type="term" value="C:integrin complex"/>
    <property type="evidence" value="ECO:0007669"/>
    <property type="project" value="InterPro"/>
</dbReference>
<feature type="transmembrane region" description="Helical" evidence="11">
    <location>
        <begin position="1223"/>
        <end position="1249"/>
    </location>
</feature>
<dbReference type="SMART" id="SM00191">
    <property type="entry name" value="Int_alpha"/>
    <property type="match status" value="1"/>
</dbReference>
<dbReference type="GO" id="GO:0033627">
    <property type="term" value="P:cell adhesion mediated by integrin"/>
    <property type="evidence" value="ECO:0007669"/>
    <property type="project" value="TreeGrafter"/>
</dbReference>
<gene>
    <name evidence="14" type="ORF">P879_03524</name>
</gene>
<dbReference type="GO" id="GO:0007229">
    <property type="term" value="P:integrin-mediated signaling pathway"/>
    <property type="evidence" value="ECO:0007669"/>
    <property type="project" value="UniProtKB-KW"/>
</dbReference>
<name>A0A8T0D9R1_9TREM</name>
<dbReference type="OrthoDB" id="5317514at2759"/>
<dbReference type="EMBL" id="JTDF01009680">
    <property type="protein sequence ID" value="KAF8564106.1"/>
    <property type="molecule type" value="Genomic_DNA"/>
</dbReference>
<evidence type="ECO:0000256" key="6">
    <source>
        <dbReference type="ARBA" id="ARBA00023037"/>
    </source>
</evidence>
<dbReference type="GO" id="GO:0009897">
    <property type="term" value="C:external side of plasma membrane"/>
    <property type="evidence" value="ECO:0007669"/>
    <property type="project" value="TreeGrafter"/>
</dbReference>
<evidence type="ECO:0000256" key="7">
    <source>
        <dbReference type="ARBA" id="ARBA00023136"/>
    </source>
</evidence>
<evidence type="ECO:0000313" key="14">
    <source>
        <dbReference type="EMBL" id="KAF8564106.1"/>
    </source>
</evidence>
<dbReference type="GO" id="GO:0098609">
    <property type="term" value="P:cell-cell adhesion"/>
    <property type="evidence" value="ECO:0007669"/>
    <property type="project" value="TreeGrafter"/>
</dbReference>
<evidence type="ECO:0000256" key="2">
    <source>
        <dbReference type="ARBA" id="ARBA00008054"/>
    </source>
</evidence>
<protein>
    <recommendedName>
        <fullName evidence="13">Integrin alpha third immunoglobulin-like domain-containing protein</fullName>
    </recommendedName>
</protein>
<dbReference type="InterPro" id="IPR048286">
    <property type="entry name" value="Integrin_alpha_Ig-like_3"/>
</dbReference>
<evidence type="ECO:0000256" key="3">
    <source>
        <dbReference type="ARBA" id="ARBA00022729"/>
    </source>
</evidence>
<keyword evidence="11" id="KW-0812">Transmembrane</keyword>
<keyword evidence="11" id="KW-1133">Transmembrane helix</keyword>
<feature type="repeat" description="FG-GAP" evidence="10">
    <location>
        <begin position="436"/>
        <end position="496"/>
    </location>
</feature>
<dbReference type="PRINTS" id="PR01185">
    <property type="entry name" value="INTEGRINA"/>
</dbReference>
<evidence type="ECO:0000256" key="11">
    <source>
        <dbReference type="RuleBase" id="RU003762"/>
    </source>
</evidence>
<feature type="chain" id="PRO_5035963869" description="Integrin alpha third immunoglobulin-like domain-containing protein" evidence="11">
    <location>
        <begin position="22"/>
        <end position="1350"/>
    </location>
</feature>
<evidence type="ECO:0000256" key="8">
    <source>
        <dbReference type="ARBA" id="ARBA00023170"/>
    </source>
</evidence>
<dbReference type="PROSITE" id="PS51470">
    <property type="entry name" value="FG_GAP"/>
    <property type="match status" value="1"/>
</dbReference>
<evidence type="ECO:0000256" key="12">
    <source>
        <dbReference type="SAM" id="MobiDB-lite"/>
    </source>
</evidence>
<feature type="compositionally biased region" description="Basic residues" evidence="12">
    <location>
        <begin position="1299"/>
        <end position="1310"/>
    </location>
</feature>
<keyword evidence="3 11" id="KW-0732">Signal</keyword>
<dbReference type="InterPro" id="IPR013519">
    <property type="entry name" value="Int_alpha_beta-p"/>
</dbReference>
<keyword evidence="15" id="KW-1185">Reference proteome</keyword>
<comment type="caution">
    <text evidence="14">The sequence shown here is derived from an EMBL/GenBank/DDBJ whole genome shotgun (WGS) entry which is preliminary data.</text>
</comment>
<evidence type="ECO:0000256" key="9">
    <source>
        <dbReference type="ARBA" id="ARBA00023180"/>
    </source>
</evidence>
<evidence type="ECO:0000259" key="13">
    <source>
        <dbReference type="Pfam" id="PF20806"/>
    </source>
</evidence>
<keyword evidence="7 11" id="KW-0472">Membrane</keyword>
<evidence type="ECO:0000313" key="15">
    <source>
        <dbReference type="Proteomes" id="UP000699462"/>
    </source>
</evidence>
<feature type="signal peptide" evidence="11">
    <location>
        <begin position="1"/>
        <end position="21"/>
    </location>
</feature>
<dbReference type="Gene3D" id="1.20.5.930">
    <property type="entry name" value="Bicelle-embedded integrin alpha(iib) transmembrane segment"/>
    <property type="match status" value="1"/>
</dbReference>
<keyword evidence="5 11" id="KW-0130">Cell adhesion</keyword>
<organism evidence="14 15">
    <name type="scientific">Paragonimus westermani</name>
    <dbReference type="NCBI Taxonomy" id="34504"/>
    <lineage>
        <taxon>Eukaryota</taxon>
        <taxon>Metazoa</taxon>
        <taxon>Spiralia</taxon>
        <taxon>Lophotrochozoa</taxon>
        <taxon>Platyhelminthes</taxon>
        <taxon>Trematoda</taxon>
        <taxon>Digenea</taxon>
        <taxon>Plagiorchiida</taxon>
        <taxon>Troglotremata</taxon>
        <taxon>Troglotrematidae</taxon>
        <taxon>Paragonimus</taxon>
    </lineage>
</organism>
<dbReference type="InterPro" id="IPR000413">
    <property type="entry name" value="Integrin_alpha"/>
</dbReference>
<keyword evidence="6 11" id="KW-0401">Integrin</keyword>
<keyword evidence="4" id="KW-0677">Repeat</keyword>
<comment type="similarity">
    <text evidence="2 11">Belongs to the integrin alpha chain family.</text>
</comment>
<feature type="region of interest" description="Disordered" evidence="12">
    <location>
        <begin position="1284"/>
        <end position="1350"/>
    </location>
</feature>
<feature type="domain" description="Integrin alpha third immunoglobulin-like" evidence="13">
    <location>
        <begin position="950"/>
        <end position="1179"/>
    </location>
</feature>
<dbReference type="Gene3D" id="2.130.10.130">
    <property type="entry name" value="Integrin alpha, N-terminal"/>
    <property type="match status" value="1"/>
</dbReference>
<dbReference type="Pfam" id="PF20806">
    <property type="entry name" value="Integrin_A_Ig_3"/>
    <property type="match status" value="1"/>
</dbReference>